<dbReference type="SUPFAM" id="SSF46689">
    <property type="entry name" value="Homeodomain-like"/>
    <property type="match status" value="2"/>
</dbReference>
<dbReference type="STRING" id="6183.A0A5K4FBD1"/>
<evidence type="ECO:0000259" key="2">
    <source>
        <dbReference type="PROSITE" id="PS50090"/>
    </source>
</evidence>
<dbReference type="GO" id="GO:0000981">
    <property type="term" value="F:DNA-binding transcription factor activity, RNA polymerase II-specific"/>
    <property type="evidence" value="ECO:0007669"/>
    <property type="project" value="TreeGrafter"/>
</dbReference>
<feature type="domain" description="Myb-like" evidence="2">
    <location>
        <begin position="42"/>
        <end position="86"/>
    </location>
</feature>
<reference evidence="4" key="1">
    <citation type="submission" date="2019-11" db="UniProtKB">
        <authorList>
            <consortium name="WormBaseParasite"/>
        </authorList>
    </citation>
    <scope>IDENTIFICATION</scope>
    <source>
        <strain evidence="4">Puerto Rican</strain>
    </source>
</reference>
<proteinExistence type="predicted"/>
<dbReference type="CDD" id="cd00167">
    <property type="entry name" value="SANT"/>
    <property type="match status" value="2"/>
</dbReference>
<organism evidence="4">
    <name type="scientific">Schistosoma mansoni</name>
    <name type="common">Blood fluke</name>
    <dbReference type="NCBI Taxonomy" id="6183"/>
    <lineage>
        <taxon>Eukaryota</taxon>
        <taxon>Metazoa</taxon>
        <taxon>Spiralia</taxon>
        <taxon>Lophotrochozoa</taxon>
        <taxon>Platyhelminthes</taxon>
        <taxon>Trematoda</taxon>
        <taxon>Digenea</taxon>
        <taxon>Strigeidida</taxon>
        <taxon>Schistosomatoidea</taxon>
        <taxon>Schistosomatidae</taxon>
        <taxon>Schistosoma</taxon>
    </lineage>
</organism>
<feature type="domain" description="Myb-like" evidence="2">
    <location>
        <begin position="117"/>
        <end position="168"/>
    </location>
</feature>
<evidence type="ECO:0000313" key="4">
    <source>
        <dbReference type="WBParaSite" id="Smp_343500.2"/>
    </source>
</evidence>
<dbReference type="PANTHER" id="PTHR45614">
    <property type="entry name" value="MYB PROTEIN-RELATED"/>
    <property type="match status" value="1"/>
</dbReference>
<dbReference type="Pfam" id="PF13921">
    <property type="entry name" value="Myb_DNA-bind_6"/>
    <property type="match status" value="1"/>
</dbReference>
<dbReference type="Gene3D" id="1.10.10.60">
    <property type="entry name" value="Homeodomain-like"/>
    <property type="match status" value="2"/>
</dbReference>
<feature type="region of interest" description="Disordered" evidence="1">
    <location>
        <begin position="490"/>
        <end position="512"/>
    </location>
</feature>
<feature type="domain" description="HTH myb-type" evidence="3">
    <location>
        <begin position="42"/>
        <end position="90"/>
    </location>
</feature>
<sequence>MLDELPHRVNWKDSNITIGNGLTSLTTGFHETHKERFEDYVGSWTNLEDCRLLDHVSRLGENRWNLIGKRLGKSAFQCSERYLKHLRPQMLGSSKTYTTLIQHSTVPQAILNSDQNSSWTKDEDSTLLQLYLTYGSNWELIANRLTTSGSLHKKRTALDVRQRYEKVVLQYWPTNNQENRPLSSLLFRNSLLAWSNSPKNNGTHNNTNSNDQSIVSKNNARPTYLIPLSSLKSSHDSTTSGNWKIRLTQPIHHHDSGFSESGLSNSVQSGGNNSQQSLRYSVVTTSISSNNSLLSTSTPVDLIKNGPLLPSPDKSQFSLPSSSSSLLFIKSNSPKLLESSINDDLTNSPNSSFSFHFYHNNNNDCSSKTTSPLKSIHQTTNGSLSVLIADDNHSNNNNNHNNHFVIQTPTKALSEADQLSFHLTSPPAVLGSAGRYPVTNLNHKITDLDKTPIGSRIPRFSQIRGDDGAPLRRPLCTRLFDNIPNDTSLPSTSLSSSFTVSNTNRSNLSEKTSSTLSLSTTSYNSCDEAKCIAILTAKATVWNRALLNCLRPLCTRLFDNIPNDTSLPSTSLSSSFTVSNTNRSNLSEKTSSTLSLSTTSYNSCDEAKCIAILTAKATVWNRALLPTTSTSTTATSSLSTSQKSHLSYFTANNNHNNNRLFKDENEFNMSSYQSHNFPITNDSMMRYHNNLYPYKSYSQIVNNNVNFNPQLKPLEFSSRKQPHLTLRRIVQIANEDDWQEIAYGNNYATQTLIQLAKSFTNNYQQQQQQSINELNDLSSHSSLSSPLLPTIKRTISSESMNHYSINNNRDCCFEELEQPMDNYE</sequence>
<dbReference type="GO" id="GO:0005634">
    <property type="term" value="C:nucleus"/>
    <property type="evidence" value="ECO:0007669"/>
    <property type="project" value="TreeGrafter"/>
</dbReference>
<dbReference type="InterPro" id="IPR001005">
    <property type="entry name" value="SANT/Myb"/>
</dbReference>
<dbReference type="InterPro" id="IPR050560">
    <property type="entry name" value="MYB_TF"/>
</dbReference>
<dbReference type="WBParaSite" id="Smp_343500.2">
    <property type="protein sequence ID" value="Smp_343500.2"/>
    <property type="gene ID" value="Smp_343500"/>
</dbReference>
<feature type="region of interest" description="Disordered" evidence="1">
    <location>
        <begin position="254"/>
        <end position="275"/>
    </location>
</feature>
<name>A0A5K4FBD1_SCHMA</name>
<dbReference type="InterPro" id="IPR009057">
    <property type="entry name" value="Homeodomain-like_sf"/>
</dbReference>
<evidence type="ECO:0000259" key="3">
    <source>
        <dbReference type="PROSITE" id="PS51294"/>
    </source>
</evidence>
<dbReference type="SMART" id="SM00717">
    <property type="entry name" value="SANT"/>
    <property type="match status" value="2"/>
</dbReference>
<dbReference type="InParanoid" id="A0A5K4FBD1"/>
<evidence type="ECO:0000256" key="1">
    <source>
        <dbReference type="SAM" id="MobiDB-lite"/>
    </source>
</evidence>
<dbReference type="PROSITE" id="PS50090">
    <property type="entry name" value="MYB_LIKE"/>
    <property type="match status" value="2"/>
</dbReference>
<dbReference type="AlphaFoldDB" id="A0A5K4FBD1"/>
<dbReference type="InterPro" id="IPR017930">
    <property type="entry name" value="Myb_dom"/>
</dbReference>
<protein>
    <submittedName>
        <fullName evidence="4">Uncharacterized protein</fullName>
    </submittedName>
</protein>
<feature type="region of interest" description="Disordered" evidence="1">
    <location>
        <begin position="568"/>
        <end position="589"/>
    </location>
</feature>
<accession>A0A5K4FBD1</accession>
<feature type="compositionally biased region" description="Low complexity" evidence="1">
    <location>
        <begin position="261"/>
        <end position="275"/>
    </location>
</feature>
<dbReference type="GO" id="GO:0000978">
    <property type="term" value="F:RNA polymerase II cis-regulatory region sequence-specific DNA binding"/>
    <property type="evidence" value="ECO:0007669"/>
    <property type="project" value="TreeGrafter"/>
</dbReference>
<dbReference type="PANTHER" id="PTHR45614:SF51">
    <property type="entry name" value="MYB-LIKE DNA-BINDING PROTEIN BAS1"/>
    <property type="match status" value="1"/>
</dbReference>
<dbReference type="Pfam" id="PF00249">
    <property type="entry name" value="Myb_DNA-binding"/>
    <property type="match status" value="1"/>
</dbReference>
<dbReference type="PROSITE" id="PS51294">
    <property type="entry name" value="HTH_MYB"/>
    <property type="match status" value="1"/>
</dbReference>